<dbReference type="AlphaFoldDB" id="A0A8J2ZY60"/>
<evidence type="ECO:0000259" key="1">
    <source>
        <dbReference type="PROSITE" id="PS51186"/>
    </source>
</evidence>
<protein>
    <submittedName>
        <fullName evidence="2">N-acetyltransferase</fullName>
    </submittedName>
</protein>
<dbReference type="InterPro" id="IPR000182">
    <property type="entry name" value="GNAT_dom"/>
</dbReference>
<evidence type="ECO:0000313" key="2">
    <source>
        <dbReference type="EMBL" id="GGH86263.1"/>
    </source>
</evidence>
<dbReference type="InterPro" id="IPR016181">
    <property type="entry name" value="Acyl_CoA_acyltransferase"/>
</dbReference>
<comment type="caution">
    <text evidence="2">The sequence shown here is derived from an EMBL/GenBank/DDBJ whole genome shotgun (WGS) entry which is preliminary data.</text>
</comment>
<feature type="domain" description="N-acetyltransferase" evidence="1">
    <location>
        <begin position="11"/>
        <end position="176"/>
    </location>
</feature>
<dbReference type="PROSITE" id="PS51186">
    <property type="entry name" value="GNAT"/>
    <property type="match status" value="1"/>
</dbReference>
<evidence type="ECO:0000313" key="3">
    <source>
        <dbReference type="Proteomes" id="UP000656813"/>
    </source>
</evidence>
<dbReference type="PANTHER" id="PTHR43792:SF9">
    <property type="entry name" value="RIBOSOMAL-PROTEIN-ALANINE ACETYLTRANSFERASE"/>
    <property type="match status" value="1"/>
</dbReference>
<reference evidence="2" key="1">
    <citation type="journal article" date="2014" name="Int. J. Syst. Evol. Microbiol.">
        <title>Complete genome sequence of Corynebacterium casei LMG S-19264T (=DSM 44701T), isolated from a smear-ripened cheese.</title>
        <authorList>
            <consortium name="US DOE Joint Genome Institute (JGI-PGF)"/>
            <person name="Walter F."/>
            <person name="Albersmeier A."/>
            <person name="Kalinowski J."/>
            <person name="Ruckert C."/>
        </authorList>
    </citation>
    <scope>NUCLEOTIDE SEQUENCE</scope>
    <source>
        <strain evidence="2">CGMCC 1.12777</strain>
    </source>
</reference>
<dbReference type="SUPFAM" id="SSF55729">
    <property type="entry name" value="Acyl-CoA N-acyltransferases (Nat)"/>
    <property type="match status" value="1"/>
</dbReference>
<accession>A0A8J2ZY60</accession>
<dbReference type="PANTHER" id="PTHR43792">
    <property type="entry name" value="GNAT FAMILY, PUTATIVE (AFU_ORTHOLOGUE AFUA_3G00765)-RELATED-RELATED"/>
    <property type="match status" value="1"/>
</dbReference>
<proteinExistence type="predicted"/>
<dbReference type="EMBL" id="BMFV01000031">
    <property type="protein sequence ID" value="GGH86263.1"/>
    <property type="molecule type" value="Genomic_DNA"/>
</dbReference>
<dbReference type="Gene3D" id="3.40.630.30">
    <property type="match status" value="1"/>
</dbReference>
<dbReference type="InterPro" id="IPR051531">
    <property type="entry name" value="N-acetyltransferase"/>
</dbReference>
<dbReference type="RefSeq" id="WP_188498544.1">
    <property type="nucleotide sequence ID" value="NZ_BMFV01000031.1"/>
</dbReference>
<sequence>MSFPSFETERLYLREITEQDAEDFYHVMSLDEVTHYYGMDSLSSKGQAEQIIASFKSTYARQIGMRWAIILKESQTFIGTIGYNNLSQWNKRSEVGYELHPHYWNKGYTSEALNTLIEYAFDGLGLFRLAAVTFPENAASVHLLINQGFKKEGVLRGYIFQNNQSHDALLFSLLRPEWQKERSLQWTISQN</sequence>
<dbReference type="GO" id="GO:0005737">
    <property type="term" value="C:cytoplasm"/>
    <property type="evidence" value="ECO:0007669"/>
    <property type="project" value="TreeGrafter"/>
</dbReference>
<dbReference type="Pfam" id="PF13302">
    <property type="entry name" value="Acetyltransf_3"/>
    <property type="match status" value="1"/>
</dbReference>
<dbReference type="GO" id="GO:0008999">
    <property type="term" value="F:protein-N-terminal-alanine acetyltransferase activity"/>
    <property type="evidence" value="ECO:0007669"/>
    <property type="project" value="TreeGrafter"/>
</dbReference>
<dbReference type="Proteomes" id="UP000656813">
    <property type="component" value="Unassembled WGS sequence"/>
</dbReference>
<keyword evidence="3" id="KW-1185">Reference proteome</keyword>
<reference evidence="2" key="2">
    <citation type="submission" date="2020-09" db="EMBL/GenBank/DDBJ databases">
        <authorList>
            <person name="Sun Q."/>
            <person name="Zhou Y."/>
        </authorList>
    </citation>
    <scope>NUCLEOTIDE SEQUENCE</scope>
    <source>
        <strain evidence="2">CGMCC 1.12777</strain>
    </source>
</reference>
<gene>
    <name evidence="2" type="primary">rimI</name>
    <name evidence="2" type="ORF">GCM10007096_33570</name>
</gene>
<name>A0A8J2ZY60_9BACL</name>
<organism evidence="2 3">
    <name type="scientific">Pullulanibacillus pueri</name>
    <dbReference type="NCBI Taxonomy" id="1437324"/>
    <lineage>
        <taxon>Bacteria</taxon>
        <taxon>Bacillati</taxon>
        <taxon>Bacillota</taxon>
        <taxon>Bacilli</taxon>
        <taxon>Bacillales</taxon>
        <taxon>Sporolactobacillaceae</taxon>
        <taxon>Pullulanibacillus</taxon>
    </lineage>
</organism>